<organism evidence="1 2">
    <name type="scientific">Thermospira aquatica</name>
    <dbReference type="NCBI Taxonomy" id="2828656"/>
    <lineage>
        <taxon>Bacteria</taxon>
        <taxon>Pseudomonadati</taxon>
        <taxon>Spirochaetota</taxon>
        <taxon>Spirochaetia</taxon>
        <taxon>Brevinematales</taxon>
        <taxon>Thermospiraceae</taxon>
        <taxon>Thermospira</taxon>
    </lineage>
</organism>
<sequence>MRKDIPSLKELLALFYQAPHVRGILVFRGMEYEGMVFKRDIERHLDETHLSVLDLVQRLSVPQMEEFLLSKDPSPHTKIPVLFLETGEMTLISYKEFRWHFHPDEFSFSRVEGVVRSMDYPVVVTNLFKKVLYQNQAAFSFFSRDLLGKNIFTALKEWAIEEKDGFFLVYSDKGRYSLFMSRSQGSDGEFFVFLFFPFGGTTAG</sequence>
<gene>
    <name evidence="1" type="ORF">KDW03_01445</name>
</gene>
<keyword evidence="2" id="KW-1185">Reference proteome</keyword>
<accession>A0AAX3BEL7</accession>
<protein>
    <submittedName>
        <fullName evidence="1">Uncharacterized protein</fullName>
    </submittedName>
</protein>
<dbReference type="Proteomes" id="UP001056539">
    <property type="component" value="Chromosome"/>
</dbReference>
<dbReference type="KEGG" id="taqu:KDW03_01445"/>
<dbReference type="AlphaFoldDB" id="A0AAX3BEL7"/>
<dbReference type="RefSeq" id="WP_271435621.1">
    <property type="nucleotide sequence ID" value="NZ_CP073355.1"/>
</dbReference>
<evidence type="ECO:0000313" key="2">
    <source>
        <dbReference type="Proteomes" id="UP001056539"/>
    </source>
</evidence>
<name>A0AAX3BEL7_9SPIR</name>
<proteinExistence type="predicted"/>
<reference evidence="1" key="2">
    <citation type="submission" date="2022-06" db="EMBL/GenBank/DDBJ databases">
        <title>Thermospira aquatica gen. nov., sp. nov.</title>
        <authorList>
            <person name="Ben Ali Gam Z."/>
            <person name="Labat M."/>
        </authorList>
    </citation>
    <scope>NUCLEOTIDE SEQUENCE</scope>
    <source>
        <strain evidence="1">F1F22</strain>
    </source>
</reference>
<dbReference type="EMBL" id="CP073355">
    <property type="protein sequence ID" value="URA10494.1"/>
    <property type="molecule type" value="Genomic_DNA"/>
</dbReference>
<reference evidence="1" key="1">
    <citation type="submission" date="2021-04" db="EMBL/GenBank/DDBJ databases">
        <authorList>
            <person name="Postec A."/>
        </authorList>
    </citation>
    <scope>NUCLEOTIDE SEQUENCE</scope>
    <source>
        <strain evidence="1">F1F22</strain>
    </source>
</reference>
<evidence type="ECO:0000313" key="1">
    <source>
        <dbReference type="EMBL" id="URA10494.1"/>
    </source>
</evidence>